<dbReference type="AlphaFoldDB" id="A0AAX3T8R6"/>
<feature type="transmembrane region" description="Helical" evidence="1">
    <location>
        <begin position="222"/>
        <end position="242"/>
    </location>
</feature>
<accession>A0AAX3T8R6</accession>
<name>A0AAX3T8R6_9ACTN</name>
<dbReference type="RefSeq" id="WP_165630698.1">
    <property type="nucleotide sequence ID" value="NZ_CBDRND010000018.1"/>
</dbReference>
<protein>
    <submittedName>
        <fullName evidence="3">Type II secretion system protein F</fullName>
    </submittedName>
</protein>
<dbReference type="EMBL" id="JAKJLQ010000012">
    <property type="protein sequence ID" value="MDF6102525.1"/>
    <property type="molecule type" value="Genomic_DNA"/>
</dbReference>
<evidence type="ECO:0000313" key="4">
    <source>
        <dbReference type="Proteomes" id="UP001152308"/>
    </source>
</evidence>
<feature type="transmembrane region" description="Helical" evidence="1">
    <location>
        <begin position="248"/>
        <end position="273"/>
    </location>
</feature>
<dbReference type="EMBL" id="CP121270">
    <property type="protein sequence ID" value="WFP25390.1"/>
    <property type="molecule type" value="Genomic_DNA"/>
</dbReference>
<dbReference type="PANTHER" id="PTHR35007:SF4">
    <property type="entry name" value="CONSERVED TRANSMEMBRANE PROTEIN-RELATED"/>
    <property type="match status" value="1"/>
</dbReference>
<dbReference type="Proteomes" id="UP001213504">
    <property type="component" value="Chromosome"/>
</dbReference>
<evidence type="ECO:0000256" key="1">
    <source>
        <dbReference type="SAM" id="Phobius"/>
    </source>
</evidence>
<sequence>MMSTPVAAALVLGAVGIAVPLSAAPRARSRLQTVSEQPRPARRSAPAVLIPMTVPFGALLVGGLPAAVAAAIVVTVVLWVRRRRSAEKRLDRQSDDLLLGLSLMIAELSVGAPPVRACEVAVAELRRREPHDPATGAEIANGLESMAFRAALGGSVIDPVSGAGLAGRVSGEASWRRIGVAWQIAEDRGLPMVDLLGAVRSDLQARRGFADRTRAGLSGPRATAAVLAGLPLLGIALGQATGAGPIQVLLGGGLGGILLVVGCALVAAGIGWSERITGKVLAR</sequence>
<evidence type="ECO:0000313" key="5">
    <source>
        <dbReference type="Proteomes" id="UP001213504"/>
    </source>
</evidence>
<evidence type="ECO:0000313" key="2">
    <source>
        <dbReference type="EMBL" id="MDF6102525.1"/>
    </source>
</evidence>
<feature type="transmembrane region" description="Helical" evidence="1">
    <location>
        <begin position="47"/>
        <end position="80"/>
    </location>
</feature>
<proteinExistence type="predicted"/>
<dbReference type="PANTHER" id="PTHR35007">
    <property type="entry name" value="INTEGRAL MEMBRANE PROTEIN-RELATED"/>
    <property type="match status" value="1"/>
</dbReference>
<dbReference type="Proteomes" id="UP001152308">
    <property type="component" value="Unassembled WGS sequence"/>
</dbReference>
<reference evidence="3" key="3">
    <citation type="submission" date="2023-04" db="EMBL/GenBank/DDBJ databases">
        <title>Complete genome sequence of a phthalic acid esters degrading bacterial strain.</title>
        <authorList>
            <person name="Weng L."/>
            <person name="Jia Y."/>
            <person name="Ren L."/>
        </authorList>
    </citation>
    <scope>NUCLEOTIDE SEQUENCE</scope>
    <source>
        <strain evidence="3">RL-LY01</strain>
    </source>
</reference>
<evidence type="ECO:0000313" key="3">
    <source>
        <dbReference type="EMBL" id="WFP25390.1"/>
    </source>
</evidence>
<reference evidence="2" key="2">
    <citation type="submission" date="2022-01" db="EMBL/GenBank/DDBJ databases">
        <authorList>
            <person name="Sanchez-Suarez J."/>
            <person name="Villamil L."/>
            <person name="Diaz L.E."/>
        </authorList>
    </citation>
    <scope>NUCLEOTIDE SEQUENCE</scope>
    <source>
        <strain evidence="2">EUFUS-Z928</strain>
    </source>
</reference>
<reference evidence="2" key="1">
    <citation type="journal article" date="2022" name="Data Brief">
        <title>Draft genome sequence data of Gordonia hongkongensis strain EUFUS-Z928 isolated from the octocoral Eunicea fusca.</title>
        <authorList>
            <person name="Sanchez-Suarez J."/>
            <person name="Diaz L."/>
            <person name="Melo-Bolivar J."/>
            <person name="Villamil L."/>
        </authorList>
    </citation>
    <scope>NUCLEOTIDE SEQUENCE</scope>
    <source>
        <strain evidence="2">EUFUS-Z928</strain>
    </source>
</reference>
<keyword evidence="1" id="KW-1133">Transmembrane helix</keyword>
<organism evidence="3 5">
    <name type="scientific">Gordonia hongkongensis</name>
    <dbReference type="NCBI Taxonomy" id="1701090"/>
    <lineage>
        <taxon>Bacteria</taxon>
        <taxon>Bacillati</taxon>
        <taxon>Actinomycetota</taxon>
        <taxon>Actinomycetes</taxon>
        <taxon>Mycobacteriales</taxon>
        <taxon>Gordoniaceae</taxon>
        <taxon>Gordonia</taxon>
    </lineage>
</organism>
<keyword evidence="4" id="KW-1185">Reference proteome</keyword>
<keyword evidence="1" id="KW-0812">Transmembrane</keyword>
<gene>
    <name evidence="2" type="ORF">L2299_15840</name>
    <name evidence="3" type="ORF">P9A14_02375</name>
</gene>
<keyword evidence="1" id="KW-0472">Membrane</keyword>